<sequence length="300" mass="34693">MNFMNTDANSNLADIVDRDNRFRVLRRLEEPWGKESDEPARGRRRALVLVDVETTGLDPEHDAIIELALMQVVVESEGDDLVHRIVSWTKPEEWLQDPGREIPERISFLTGITDDAVAGQRIDDDRVLEVLSKADLIIAHNARFDRAFIEQRYLELGPRPWACSMNEIDWLTLEMDGKNLGYLLMQSGRFYQAHHAANDVWSLFKLLTHAPAHFQLLDARTCLDLLLEASDAESYRVEALNAPYGFKDRLKSRGYKWDPKKRVWWTELGYPEYLSERDWFAELGLPSFVATPIDATQRHL</sequence>
<evidence type="ECO:0000259" key="4">
    <source>
        <dbReference type="SMART" id="SM00479"/>
    </source>
</evidence>
<gene>
    <name evidence="5" type="ORF">A9D14_18460</name>
</gene>
<evidence type="ECO:0000256" key="2">
    <source>
        <dbReference type="ARBA" id="ARBA00022801"/>
    </source>
</evidence>
<keyword evidence="6" id="KW-1185">Reference proteome</keyword>
<dbReference type="InterPro" id="IPR036397">
    <property type="entry name" value="RNaseH_sf"/>
</dbReference>
<dbReference type="PANTHER" id="PTHR30231">
    <property type="entry name" value="DNA POLYMERASE III SUBUNIT EPSILON"/>
    <property type="match status" value="1"/>
</dbReference>
<dbReference type="KEGG" id="cman:A9D14_18460"/>
<dbReference type="CDD" id="cd06127">
    <property type="entry name" value="DEDDh"/>
    <property type="match status" value="1"/>
</dbReference>
<keyword evidence="2" id="KW-0378">Hydrolase</keyword>
<keyword evidence="5" id="KW-0614">Plasmid</keyword>
<keyword evidence="3" id="KW-0269">Exonuclease</keyword>
<geneLocation type="plasmid" evidence="6">
    <name>pcme4a9ii</name>
</geneLocation>
<dbReference type="GO" id="GO:0003676">
    <property type="term" value="F:nucleic acid binding"/>
    <property type="evidence" value="ECO:0007669"/>
    <property type="project" value="InterPro"/>
</dbReference>
<dbReference type="Pfam" id="PF00929">
    <property type="entry name" value="RNase_T"/>
    <property type="match status" value="1"/>
</dbReference>
<dbReference type="InterPro" id="IPR013520">
    <property type="entry name" value="Ribonucl_H"/>
</dbReference>
<reference evidence="5 6" key="1">
    <citation type="submission" date="2017-01" db="EMBL/GenBank/DDBJ databases">
        <title>Complete genome sequence of esterase-producing bacterium Croceicoccus marinus E4A9.</title>
        <authorList>
            <person name="Wu Y.-H."/>
            <person name="Cheng H."/>
            <person name="Xu L."/>
            <person name="Huo Y.-Y."/>
            <person name="Wang C.-S."/>
            <person name="Xu X.-W."/>
        </authorList>
    </citation>
    <scope>NUCLEOTIDE SEQUENCE [LARGE SCALE GENOMIC DNA]</scope>
    <source>
        <strain evidence="5 6">E4A9</strain>
        <plasmid evidence="6">Plasmid pcme4a9ii</plasmid>
    </source>
</reference>
<proteinExistence type="predicted"/>
<protein>
    <recommendedName>
        <fullName evidence="4">Exonuclease domain-containing protein</fullName>
    </recommendedName>
</protein>
<name>A0A217EYX4_9SPHN</name>
<dbReference type="PANTHER" id="PTHR30231:SF4">
    <property type="entry name" value="PROTEIN NEN2"/>
    <property type="match status" value="1"/>
</dbReference>
<evidence type="ECO:0000313" key="6">
    <source>
        <dbReference type="Proteomes" id="UP000195807"/>
    </source>
</evidence>
<dbReference type="Proteomes" id="UP000195807">
    <property type="component" value="Plasmid pCME4A9II"/>
</dbReference>
<dbReference type="GO" id="GO:0006259">
    <property type="term" value="P:DNA metabolic process"/>
    <property type="evidence" value="ECO:0007669"/>
    <property type="project" value="UniProtKB-ARBA"/>
</dbReference>
<evidence type="ECO:0000256" key="1">
    <source>
        <dbReference type="ARBA" id="ARBA00022722"/>
    </source>
</evidence>
<dbReference type="AlphaFoldDB" id="A0A217EYX4"/>
<organism evidence="5 6">
    <name type="scientific">Croceicoccus marinus</name>
    <dbReference type="NCBI Taxonomy" id="450378"/>
    <lineage>
        <taxon>Bacteria</taxon>
        <taxon>Pseudomonadati</taxon>
        <taxon>Pseudomonadota</taxon>
        <taxon>Alphaproteobacteria</taxon>
        <taxon>Sphingomonadales</taxon>
        <taxon>Erythrobacteraceae</taxon>
        <taxon>Croceicoccus</taxon>
    </lineage>
</organism>
<accession>A0A217EYX4</accession>
<dbReference type="SMART" id="SM00479">
    <property type="entry name" value="EXOIII"/>
    <property type="match status" value="1"/>
</dbReference>
<dbReference type="GO" id="GO:0008408">
    <property type="term" value="F:3'-5' exonuclease activity"/>
    <property type="evidence" value="ECO:0007669"/>
    <property type="project" value="TreeGrafter"/>
</dbReference>
<dbReference type="Gene3D" id="3.30.420.10">
    <property type="entry name" value="Ribonuclease H-like superfamily/Ribonuclease H"/>
    <property type="match status" value="1"/>
</dbReference>
<dbReference type="SUPFAM" id="SSF53098">
    <property type="entry name" value="Ribonuclease H-like"/>
    <property type="match status" value="1"/>
</dbReference>
<keyword evidence="1" id="KW-0540">Nuclease</keyword>
<evidence type="ECO:0000256" key="3">
    <source>
        <dbReference type="ARBA" id="ARBA00022839"/>
    </source>
</evidence>
<dbReference type="EMBL" id="CP019604">
    <property type="protein sequence ID" value="ARU18335.1"/>
    <property type="molecule type" value="Genomic_DNA"/>
</dbReference>
<dbReference type="InterPro" id="IPR012337">
    <property type="entry name" value="RNaseH-like_sf"/>
</dbReference>
<evidence type="ECO:0000313" key="5">
    <source>
        <dbReference type="EMBL" id="ARU18335.1"/>
    </source>
</evidence>
<feature type="domain" description="Exonuclease" evidence="4">
    <location>
        <begin position="46"/>
        <end position="216"/>
    </location>
</feature>
<dbReference type="NCBIfam" id="NF006615">
    <property type="entry name" value="PRK09182.1"/>
    <property type="match status" value="1"/>
</dbReference>
<dbReference type="STRING" id="450378.GCA_001661675_03708"/>